<name>A0A0K1PSE9_9BACT</name>
<dbReference type="Proteomes" id="UP000064967">
    <property type="component" value="Chromosome"/>
</dbReference>
<reference evidence="1 2" key="1">
    <citation type="submission" date="2015-08" db="EMBL/GenBank/DDBJ databases">
        <authorList>
            <person name="Babu N.S."/>
            <person name="Beckwith C.J."/>
            <person name="Beseler K.G."/>
            <person name="Brison A."/>
            <person name="Carone J.V."/>
            <person name="Caskin T.P."/>
            <person name="Diamond M."/>
            <person name="Durham M.E."/>
            <person name="Foxe J.M."/>
            <person name="Go M."/>
            <person name="Henderson B.A."/>
            <person name="Jones I.B."/>
            <person name="McGettigan J.A."/>
            <person name="Micheletti S.J."/>
            <person name="Nasrallah M.E."/>
            <person name="Ortiz D."/>
            <person name="Piller C.R."/>
            <person name="Privatt S.R."/>
            <person name="Schneider S.L."/>
            <person name="Sharp S."/>
            <person name="Smith T.C."/>
            <person name="Stanton J.D."/>
            <person name="Ullery H.E."/>
            <person name="Wilson R.J."/>
            <person name="Serrano M.G."/>
            <person name="Buck G."/>
            <person name="Lee V."/>
            <person name="Wang Y."/>
            <person name="Carvalho R."/>
            <person name="Voegtly L."/>
            <person name="Shi R."/>
            <person name="Duckworth R."/>
            <person name="Johnson A."/>
            <person name="Loviza R."/>
            <person name="Walstead R."/>
            <person name="Shah Z."/>
            <person name="Kiflezghi M."/>
            <person name="Wade K."/>
            <person name="Ball S.L."/>
            <person name="Bradley K.W."/>
            <person name="Asai D.J."/>
            <person name="Bowman C.A."/>
            <person name="Russell D.A."/>
            <person name="Pope W.H."/>
            <person name="Jacobs-Sera D."/>
            <person name="Hendrix R.W."/>
            <person name="Hatfull G.F."/>
        </authorList>
    </citation>
    <scope>NUCLEOTIDE SEQUENCE [LARGE SCALE GENOMIC DNA]</scope>
    <source>
        <strain evidence="1 2">DSM 27648</strain>
    </source>
</reference>
<protein>
    <submittedName>
        <fullName evidence="1">Uncharacterized protein</fullName>
    </submittedName>
</protein>
<dbReference type="KEGG" id="llu:AKJ09_02718"/>
<dbReference type="STRING" id="1391654.AKJ09_02718"/>
<organism evidence="1 2">
    <name type="scientific">Labilithrix luteola</name>
    <dbReference type="NCBI Taxonomy" id="1391654"/>
    <lineage>
        <taxon>Bacteria</taxon>
        <taxon>Pseudomonadati</taxon>
        <taxon>Myxococcota</taxon>
        <taxon>Polyangia</taxon>
        <taxon>Polyangiales</taxon>
        <taxon>Labilitrichaceae</taxon>
        <taxon>Labilithrix</taxon>
    </lineage>
</organism>
<sequence>MSWRDDVLRKLLATNVELRAALQQVVGEDLVVKMKRT</sequence>
<proteinExistence type="predicted"/>
<evidence type="ECO:0000313" key="1">
    <source>
        <dbReference type="EMBL" id="AKU96054.1"/>
    </source>
</evidence>
<dbReference type="AlphaFoldDB" id="A0A0K1PSE9"/>
<gene>
    <name evidence="1" type="ORF">AKJ09_02718</name>
</gene>
<keyword evidence="2" id="KW-1185">Reference proteome</keyword>
<accession>A0A0K1PSE9</accession>
<evidence type="ECO:0000313" key="2">
    <source>
        <dbReference type="Proteomes" id="UP000064967"/>
    </source>
</evidence>
<dbReference type="EMBL" id="CP012333">
    <property type="protein sequence ID" value="AKU96054.1"/>
    <property type="molecule type" value="Genomic_DNA"/>
</dbReference>